<feature type="transmembrane region" description="Helical" evidence="2">
    <location>
        <begin position="204"/>
        <end position="225"/>
    </location>
</feature>
<comment type="caution">
    <text evidence="3">The sequence shown here is derived from an EMBL/GenBank/DDBJ whole genome shotgun (WGS) entry which is preliminary data.</text>
</comment>
<dbReference type="EMBL" id="AGWN01000002">
    <property type="protein sequence ID" value="EPD29524.1"/>
    <property type="molecule type" value="Genomic_DNA"/>
</dbReference>
<feature type="transmembrane region" description="Helical" evidence="2">
    <location>
        <begin position="237"/>
        <end position="261"/>
    </location>
</feature>
<evidence type="ECO:0008006" key="5">
    <source>
        <dbReference type="Google" id="ProtNLM"/>
    </source>
</evidence>
<evidence type="ECO:0000313" key="4">
    <source>
        <dbReference type="Proteomes" id="UP000014387"/>
    </source>
</evidence>
<proteinExistence type="predicted"/>
<keyword evidence="2" id="KW-0812">Transmembrane</keyword>
<evidence type="ECO:0000256" key="2">
    <source>
        <dbReference type="SAM" id="Phobius"/>
    </source>
</evidence>
<sequence length="311" mass="32678">MSSNPVMVELDKEISRTPAGYPSMPGYEPGKSGTGTQTSGVRHSGRHATPHSSYETAPGTQPMGEFEDAYRAPAADAANTGRMTYDDVIVKTGSMFALVLLGAAVGWFGIRMSPGLALPLVFGGMIASLVLAMVNIFSKTIRPGLIAAYAIAEGLLLGALSLLFEILYPGIVLQAVIATFVVIGVALALFASGKVRYTSRTNRFVLIGLFSVLGYNLVNMILVWTGALTTPFGMGSFSVFGIPLGVIVGGFAIVIGTYSLIGDFDIAKRGVEAGVPAAFAWRVAFGITVTAVWIYVEVLRLLAILRSVAGD</sequence>
<dbReference type="PANTHER" id="PTHR41282:SF1">
    <property type="entry name" value="CONSERVED TRANSMEMBRANE PROTEIN-RELATED"/>
    <property type="match status" value="1"/>
</dbReference>
<dbReference type="RefSeq" id="WP_016444830.1">
    <property type="nucleotide sequence ID" value="NZ_KE150267.1"/>
</dbReference>
<reference evidence="3 4" key="1">
    <citation type="submission" date="2013-05" db="EMBL/GenBank/DDBJ databases">
        <title>The Genome Sequence of Actinomyces europaeus ACS-120-V-COL10B.</title>
        <authorList>
            <consortium name="The Broad Institute Genomics Platform"/>
            <person name="Earl A."/>
            <person name="Ward D."/>
            <person name="Feldgarden M."/>
            <person name="Gevers D."/>
            <person name="Saerens B."/>
            <person name="Vaneechoutte M."/>
            <person name="Walker B."/>
            <person name="Young S."/>
            <person name="Zeng Q."/>
            <person name="Gargeya S."/>
            <person name="Fitzgerald M."/>
            <person name="Haas B."/>
            <person name="Abouelleil A."/>
            <person name="Allen A.W."/>
            <person name="Alvarado L."/>
            <person name="Arachchi H.M."/>
            <person name="Berlin A.M."/>
            <person name="Chapman S.B."/>
            <person name="Gainer-Dewar J."/>
            <person name="Goldberg J."/>
            <person name="Griggs A."/>
            <person name="Gujja S."/>
            <person name="Hansen M."/>
            <person name="Howarth C."/>
            <person name="Imamovic A."/>
            <person name="Ireland A."/>
            <person name="Larimer J."/>
            <person name="McCowan C."/>
            <person name="Murphy C."/>
            <person name="Pearson M."/>
            <person name="Poon T.W."/>
            <person name="Priest M."/>
            <person name="Roberts A."/>
            <person name="Saif S."/>
            <person name="Shea T."/>
            <person name="Sisk P."/>
            <person name="Sykes S."/>
            <person name="Wortman J."/>
            <person name="Nusbaum C."/>
            <person name="Birren B."/>
        </authorList>
    </citation>
    <scope>NUCLEOTIDE SEQUENCE [LARGE SCALE GENOMIC DNA]</scope>
    <source>
        <strain evidence="3 4">ACS-120-V-Col10b</strain>
    </source>
</reference>
<feature type="transmembrane region" description="Helical" evidence="2">
    <location>
        <begin position="170"/>
        <end position="192"/>
    </location>
</feature>
<accession>A0A9W5VVR6</accession>
<protein>
    <recommendedName>
        <fullName evidence="5">Bax inhibitor-1/YccA family protein</fullName>
    </recommendedName>
</protein>
<feature type="region of interest" description="Disordered" evidence="1">
    <location>
        <begin position="13"/>
        <end position="62"/>
    </location>
</feature>
<dbReference type="Pfam" id="PF12811">
    <property type="entry name" value="BaxI_1"/>
    <property type="match status" value="1"/>
</dbReference>
<dbReference type="OrthoDB" id="116480at2"/>
<keyword evidence="2" id="KW-1133">Transmembrane helix</keyword>
<organism evidence="3 4">
    <name type="scientific">Gleimia europaea ACS-120-V-Col10b</name>
    <dbReference type="NCBI Taxonomy" id="883069"/>
    <lineage>
        <taxon>Bacteria</taxon>
        <taxon>Bacillati</taxon>
        <taxon>Actinomycetota</taxon>
        <taxon>Actinomycetes</taxon>
        <taxon>Actinomycetales</taxon>
        <taxon>Actinomycetaceae</taxon>
        <taxon>Gleimia</taxon>
    </lineage>
</organism>
<dbReference type="PANTHER" id="PTHR41282">
    <property type="entry name" value="CONSERVED TRANSMEMBRANE PROTEIN-RELATED"/>
    <property type="match status" value="1"/>
</dbReference>
<dbReference type="AlphaFoldDB" id="A0A9W5VVR6"/>
<feature type="compositionally biased region" description="Polar residues" evidence="1">
    <location>
        <begin position="50"/>
        <end position="59"/>
    </location>
</feature>
<keyword evidence="2" id="KW-0472">Membrane</keyword>
<name>A0A9W5VVR6_9ACTO</name>
<evidence type="ECO:0000313" key="3">
    <source>
        <dbReference type="EMBL" id="EPD29524.1"/>
    </source>
</evidence>
<keyword evidence="4" id="KW-1185">Reference proteome</keyword>
<feature type="transmembrane region" description="Helical" evidence="2">
    <location>
        <begin position="88"/>
        <end position="110"/>
    </location>
</feature>
<gene>
    <name evidence="3" type="ORF">HMPREF9238_01505</name>
</gene>
<evidence type="ECO:0000256" key="1">
    <source>
        <dbReference type="SAM" id="MobiDB-lite"/>
    </source>
</evidence>
<feature type="transmembrane region" description="Helical" evidence="2">
    <location>
        <begin position="116"/>
        <end position="137"/>
    </location>
</feature>
<dbReference type="InterPro" id="IPR010539">
    <property type="entry name" value="BaxI_1-like"/>
</dbReference>
<feature type="transmembrane region" description="Helical" evidence="2">
    <location>
        <begin position="273"/>
        <end position="296"/>
    </location>
</feature>
<feature type="transmembrane region" description="Helical" evidence="2">
    <location>
        <begin position="144"/>
        <end position="164"/>
    </location>
</feature>
<dbReference type="Proteomes" id="UP000014387">
    <property type="component" value="Unassembled WGS sequence"/>
</dbReference>